<keyword evidence="1" id="KW-0238">DNA-binding</keyword>
<dbReference type="CDD" id="cd00093">
    <property type="entry name" value="HTH_XRE"/>
    <property type="match status" value="1"/>
</dbReference>
<feature type="domain" description="HTH cro/C1-type" evidence="2">
    <location>
        <begin position="13"/>
        <end position="67"/>
    </location>
</feature>
<evidence type="ECO:0000313" key="3">
    <source>
        <dbReference type="EMBL" id="VUZ85982.1"/>
    </source>
</evidence>
<reference evidence="3 4" key="1">
    <citation type="submission" date="2019-07" db="EMBL/GenBank/DDBJ databases">
        <authorList>
            <person name="Cremers G."/>
        </authorList>
    </citation>
    <scope>NUCLEOTIDE SEQUENCE [LARGE SCALE GENOMIC DNA]</scope>
</reference>
<evidence type="ECO:0000313" key="4">
    <source>
        <dbReference type="Proteomes" id="UP000334340"/>
    </source>
</evidence>
<evidence type="ECO:0000259" key="2">
    <source>
        <dbReference type="PROSITE" id="PS50943"/>
    </source>
</evidence>
<sequence length="196" mass="22142">MVEQLVINVGNNIRELRRQRGLSLRQLSEQIEVSPSAINKIEQNLISPTLGTVLKIVKGLGTTLQSLLNEPSETREVAYLSEDKRRTTFVPDLKINIQSLTGELPDEAFSSVLLTIPKGAKMKEREFHHHGEELQLCIKGKVKFTIRDETYLLKRGDSLHFKSDLRHFWENVGNSEARLLMICAPPIHLGRGAHNG</sequence>
<dbReference type="GO" id="GO:0003677">
    <property type="term" value="F:DNA binding"/>
    <property type="evidence" value="ECO:0007669"/>
    <property type="project" value="UniProtKB-KW"/>
</dbReference>
<dbReference type="Gene3D" id="1.10.260.40">
    <property type="entry name" value="lambda repressor-like DNA-binding domains"/>
    <property type="match status" value="1"/>
</dbReference>
<name>A0A564ZMW7_9BACT</name>
<dbReference type="PROSITE" id="PS50943">
    <property type="entry name" value="HTH_CROC1"/>
    <property type="match status" value="1"/>
</dbReference>
<dbReference type="InterPro" id="IPR001387">
    <property type="entry name" value="Cro/C1-type_HTH"/>
</dbReference>
<dbReference type="Proteomes" id="UP000334340">
    <property type="component" value="Unassembled WGS sequence"/>
</dbReference>
<evidence type="ECO:0000256" key="1">
    <source>
        <dbReference type="ARBA" id="ARBA00023125"/>
    </source>
</evidence>
<dbReference type="PANTHER" id="PTHR46797">
    <property type="entry name" value="HTH-TYPE TRANSCRIPTIONAL REGULATOR"/>
    <property type="match status" value="1"/>
</dbReference>
<dbReference type="PANTHER" id="PTHR46797:SF2">
    <property type="entry name" value="TRANSCRIPTIONAL REGULATOR"/>
    <property type="match status" value="1"/>
</dbReference>
<dbReference type="Pfam" id="PF01381">
    <property type="entry name" value="HTH_3"/>
    <property type="match status" value="1"/>
</dbReference>
<dbReference type="InterPro" id="IPR050807">
    <property type="entry name" value="TransReg_Diox_bact_type"/>
</dbReference>
<protein>
    <submittedName>
        <fullName evidence="3">HTH-type transcriptional regulator PuuR</fullName>
    </submittedName>
</protein>
<dbReference type="GO" id="GO:0005829">
    <property type="term" value="C:cytosol"/>
    <property type="evidence" value="ECO:0007669"/>
    <property type="project" value="TreeGrafter"/>
</dbReference>
<dbReference type="InterPro" id="IPR010982">
    <property type="entry name" value="Lambda_DNA-bd_dom_sf"/>
</dbReference>
<dbReference type="SUPFAM" id="SSF47413">
    <property type="entry name" value="lambda repressor-like DNA-binding domains"/>
    <property type="match status" value="1"/>
</dbReference>
<accession>A0A564ZMW7</accession>
<dbReference type="InterPro" id="IPR013096">
    <property type="entry name" value="Cupin_2"/>
</dbReference>
<dbReference type="AlphaFoldDB" id="A0A564ZMW7"/>
<gene>
    <name evidence="3" type="primary">puuR</name>
    <name evidence="3" type="ORF">MELA_02376</name>
</gene>
<dbReference type="InterPro" id="IPR014710">
    <property type="entry name" value="RmlC-like_jellyroll"/>
</dbReference>
<proteinExistence type="predicted"/>
<dbReference type="CDD" id="cd02209">
    <property type="entry name" value="cupin_XRE_C"/>
    <property type="match status" value="1"/>
</dbReference>
<organism evidence="3 4">
    <name type="scientific">Candidatus Methylomirabilis lanthanidiphila</name>
    <dbReference type="NCBI Taxonomy" id="2211376"/>
    <lineage>
        <taxon>Bacteria</taxon>
        <taxon>Candidatus Methylomirabilota</taxon>
        <taxon>Candidatus Methylomirabilia</taxon>
        <taxon>Candidatus Methylomirabilales</taxon>
        <taxon>Candidatus Methylomirabilaceae</taxon>
        <taxon>Candidatus Methylomirabilis</taxon>
    </lineage>
</organism>
<keyword evidence="4" id="KW-1185">Reference proteome</keyword>
<dbReference type="EMBL" id="CABIKM010000039">
    <property type="protein sequence ID" value="VUZ85982.1"/>
    <property type="molecule type" value="Genomic_DNA"/>
</dbReference>
<dbReference type="GO" id="GO:0003700">
    <property type="term" value="F:DNA-binding transcription factor activity"/>
    <property type="evidence" value="ECO:0007669"/>
    <property type="project" value="TreeGrafter"/>
</dbReference>
<dbReference type="Gene3D" id="2.60.120.10">
    <property type="entry name" value="Jelly Rolls"/>
    <property type="match status" value="1"/>
</dbReference>
<dbReference type="SUPFAM" id="SSF51182">
    <property type="entry name" value="RmlC-like cupins"/>
    <property type="match status" value="1"/>
</dbReference>
<dbReference type="SMART" id="SM00530">
    <property type="entry name" value="HTH_XRE"/>
    <property type="match status" value="1"/>
</dbReference>
<dbReference type="Pfam" id="PF07883">
    <property type="entry name" value="Cupin_2"/>
    <property type="match status" value="1"/>
</dbReference>
<dbReference type="InterPro" id="IPR011051">
    <property type="entry name" value="RmlC_Cupin_sf"/>
</dbReference>